<evidence type="ECO:0000256" key="4">
    <source>
        <dbReference type="ARBA" id="ARBA00022833"/>
    </source>
</evidence>
<evidence type="ECO:0000256" key="6">
    <source>
        <dbReference type="SAM" id="MobiDB-lite"/>
    </source>
</evidence>
<comment type="subcellular location">
    <subcellularLocation>
        <location evidence="1">Nucleus</location>
    </subcellularLocation>
</comment>
<name>A0A916E833_9GLOM</name>
<proteinExistence type="predicted"/>
<evidence type="ECO:0000313" key="8">
    <source>
        <dbReference type="EMBL" id="CAB5367152.1"/>
    </source>
</evidence>
<feature type="domain" description="DUF659" evidence="7">
    <location>
        <begin position="159"/>
        <end position="305"/>
    </location>
</feature>
<dbReference type="AlphaFoldDB" id="A0A916E833"/>
<keyword evidence="3" id="KW-0863">Zinc-finger</keyword>
<dbReference type="InterPro" id="IPR052035">
    <property type="entry name" value="ZnF_BED_domain_contain"/>
</dbReference>
<keyword evidence="5" id="KW-0539">Nucleus</keyword>
<dbReference type="GO" id="GO:0005634">
    <property type="term" value="C:nucleus"/>
    <property type="evidence" value="ECO:0007669"/>
    <property type="project" value="UniProtKB-SubCell"/>
</dbReference>
<keyword evidence="2" id="KW-0479">Metal-binding</keyword>
<dbReference type="VEuPathDB" id="FungiDB:RhiirFUN_012952"/>
<reference evidence="8" key="1">
    <citation type="submission" date="2020-05" db="EMBL/GenBank/DDBJ databases">
        <authorList>
            <person name="Rincon C."/>
            <person name="Sanders R I."/>
            <person name="Robbins C."/>
            <person name="Chaturvedi A."/>
        </authorList>
    </citation>
    <scope>NUCLEOTIDE SEQUENCE</scope>
    <source>
        <strain evidence="8">CHB12</strain>
    </source>
</reference>
<dbReference type="VEuPathDB" id="FungiDB:RhiirFUN_000834"/>
<evidence type="ECO:0000259" key="7">
    <source>
        <dbReference type="Pfam" id="PF04937"/>
    </source>
</evidence>
<evidence type="ECO:0000313" key="9">
    <source>
        <dbReference type="Proteomes" id="UP000684084"/>
    </source>
</evidence>
<keyword evidence="4" id="KW-0862">Zinc</keyword>
<gene>
    <name evidence="8" type="ORF">CHRIB12_LOCUS11189</name>
</gene>
<dbReference type="Proteomes" id="UP000684084">
    <property type="component" value="Unassembled WGS sequence"/>
</dbReference>
<comment type="caution">
    <text evidence="8">The sequence shown here is derived from an EMBL/GenBank/DDBJ whole genome shotgun (WGS) entry which is preliminary data.</text>
</comment>
<organism evidence="8 9">
    <name type="scientific">Rhizophagus irregularis</name>
    <dbReference type="NCBI Taxonomy" id="588596"/>
    <lineage>
        <taxon>Eukaryota</taxon>
        <taxon>Fungi</taxon>
        <taxon>Fungi incertae sedis</taxon>
        <taxon>Mucoromycota</taxon>
        <taxon>Glomeromycotina</taxon>
        <taxon>Glomeromycetes</taxon>
        <taxon>Glomerales</taxon>
        <taxon>Glomeraceae</taxon>
        <taxon>Rhizophagus</taxon>
    </lineage>
</organism>
<evidence type="ECO:0000256" key="3">
    <source>
        <dbReference type="ARBA" id="ARBA00022771"/>
    </source>
</evidence>
<accession>A0A916E833</accession>
<dbReference type="EMBL" id="CAGKOT010000023">
    <property type="protein sequence ID" value="CAB5367152.1"/>
    <property type="molecule type" value="Genomic_DNA"/>
</dbReference>
<dbReference type="PANTHER" id="PTHR46481">
    <property type="entry name" value="ZINC FINGER BED DOMAIN-CONTAINING PROTEIN 4"/>
    <property type="match status" value="1"/>
</dbReference>
<dbReference type="GO" id="GO:0008270">
    <property type="term" value="F:zinc ion binding"/>
    <property type="evidence" value="ECO:0007669"/>
    <property type="project" value="UniProtKB-KW"/>
</dbReference>
<dbReference type="InterPro" id="IPR007021">
    <property type="entry name" value="DUF659"/>
</dbReference>
<dbReference type="PANTHER" id="PTHR46481:SF10">
    <property type="entry name" value="ZINC FINGER BED DOMAIN-CONTAINING PROTEIN 39"/>
    <property type="match status" value="1"/>
</dbReference>
<dbReference type="Pfam" id="PF04937">
    <property type="entry name" value="DUF659"/>
    <property type="match status" value="1"/>
</dbReference>
<sequence length="645" mass="74434">MDTPTEQQKKKGGRPQSEVWRHYEKKPLKSAGHFSAKCNYCRTYWPRGHPNELEDHLANNCREVPELVHSFYLGVVSARDFGREDTFSSPENSKKRKTQVDQRELTDWFESTNINSQKKASITRALVRTFICCGIPFSIIENPFFIEFLHEMRPGYEPPTSELLSGRLLNQETARINDKIKEIIKNSENLTLALDGWTNPNGVSVYNYVILTPDREQYLYALHDYSGDHHTGDFLAGQITDIIKKIGPEKVSALVTDNAANCVKAREIVTNQFPNIIDLRCIAHFVNLVTKQIMEHDLAKITISGCNQITSFFKRSHIVGKLLTDATTTLQIVGGGLKTYCETRWTSMYEAVLKNNPNEITNKSVRRNIRSSEFFSNVDKLTKVLKPIKTAITLLESANANLADCFLQLILIANTIKKLPSRGMVEFHQHCIESFNKYWDKFDPKIYILAYFLHPAYRTRGLKAVYWKTITTTAAQIWQNNGGDRRSCNRLLAQMRNYELRKSPYNQEFDSHLETPMSWWLTIKDNQQYTEDEVHEMINDSTFLQFEEEEDEIDNRRNIPISEIPNHEVRVLIIEEMFNLKNAVKCLNNDGENSDDSDINDDVNETDGEDELDDSDENVEMESNYDVEELIQQYSIDNELEGDTL</sequence>
<feature type="compositionally biased region" description="Acidic residues" evidence="6">
    <location>
        <begin position="592"/>
        <end position="629"/>
    </location>
</feature>
<evidence type="ECO:0000256" key="2">
    <source>
        <dbReference type="ARBA" id="ARBA00022723"/>
    </source>
</evidence>
<feature type="region of interest" description="Disordered" evidence="6">
    <location>
        <begin position="589"/>
        <end position="645"/>
    </location>
</feature>
<evidence type="ECO:0000256" key="1">
    <source>
        <dbReference type="ARBA" id="ARBA00004123"/>
    </source>
</evidence>
<protein>
    <recommendedName>
        <fullName evidence="7">DUF659 domain-containing protein</fullName>
    </recommendedName>
</protein>
<dbReference type="OrthoDB" id="2412736at2759"/>
<evidence type="ECO:0000256" key="5">
    <source>
        <dbReference type="ARBA" id="ARBA00023242"/>
    </source>
</evidence>